<dbReference type="PANTHER" id="PTHR45973:SF12">
    <property type="entry name" value="DYNEIN REGULATORY COMPLEX SUBUNIT 3"/>
    <property type="match status" value="1"/>
</dbReference>
<dbReference type="Proteomes" id="UP001153712">
    <property type="component" value="Chromosome 4"/>
</dbReference>
<proteinExistence type="inferred from homology"/>
<feature type="coiled-coil region" evidence="14">
    <location>
        <begin position="387"/>
        <end position="425"/>
    </location>
</feature>
<evidence type="ECO:0000313" key="16">
    <source>
        <dbReference type="Proteomes" id="UP001153712"/>
    </source>
</evidence>
<keyword evidence="9" id="KW-0206">Cytoskeleton</keyword>
<evidence type="ECO:0000256" key="4">
    <source>
        <dbReference type="ARBA" id="ARBA00022614"/>
    </source>
</evidence>
<evidence type="ECO:0000256" key="7">
    <source>
        <dbReference type="ARBA" id="ARBA00023054"/>
    </source>
</evidence>
<evidence type="ECO:0000256" key="5">
    <source>
        <dbReference type="ARBA" id="ARBA00022737"/>
    </source>
</evidence>
<evidence type="ECO:0000256" key="14">
    <source>
        <dbReference type="SAM" id="Coils"/>
    </source>
</evidence>
<organism evidence="15 16">
    <name type="scientific">Phyllotreta striolata</name>
    <name type="common">Striped flea beetle</name>
    <name type="synonym">Crioceris striolata</name>
    <dbReference type="NCBI Taxonomy" id="444603"/>
    <lineage>
        <taxon>Eukaryota</taxon>
        <taxon>Metazoa</taxon>
        <taxon>Ecdysozoa</taxon>
        <taxon>Arthropoda</taxon>
        <taxon>Hexapoda</taxon>
        <taxon>Insecta</taxon>
        <taxon>Pterygota</taxon>
        <taxon>Neoptera</taxon>
        <taxon>Endopterygota</taxon>
        <taxon>Coleoptera</taxon>
        <taxon>Polyphaga</taxon>
        <taxon>Cucujiformia</taxon>
        <taxon>Chrysomeloidea</taxon>
        <taxon>Chrysomelidae</taxon>
        <taxon>Galerucinae</taxon>
        <taxon>Alticini</taxon>
        <taxon>Phyllotreta</taxon>
    </lineage>
</organism>
<dbReference type="PANTHER" id="PTHR45973">
    <property type="entry name" value="PROTEIN PHOSPHATASE 1 REGULATORY SUBUNIT SDS22-RELATED"/>
    <property type="match status" value="1"/>
</dbReference>
<name>A0A9N9XTD0_PHYSR</name>
<dbReference type="AlphaFoldDB" id="A0A9N9XTD0"/>
<dbReference type="EMBL" id="OU900097">
    <property type="protein sequence ID" value="CAG9861222.1"/>
    <property type="molecule type" value="Genomic_DNA"/>
</dbReference>
<evidence type="ECO:0000256" key="13">
    <source>
        <dbReference type="ARBA" id="ARBA00040950"/>
    </source>
</evidence>
<keyword evidence="7 14" id="KW-0175">Coiled coil</keyword>
<evidence type="ECO:0000256" key="3">
    <source>
        <dbReference type="ARBA" id="ARBA00022490"/>
    </source>
</evidence>
<reference evidence="15" key="1">
    <citation type="submission" date="2022-01" db="EMBL/GenBank/DDBJ databases">
        <authorList>
            <person name="King R."/>
        </authorList>
    </citation>
    <scope>NUCLEOTIDE SEQUENCE</scope>
</reference>
<evidence type="ECO:0000256" key="11">
    <source>
        <dbReference type="ARBA" id="ARBA00024433"/>
    </source>
</evidence>
<keyword evidence="16" id="KW-1185">Reference proteome</keyword>
<dbReference type="Gene3D" id="3.80.10.10">
    <property type="entry name" value="Ribonuclease Inhibitor"/>
    <property type="match status" value="2"/>
</dbReference>
<dbReference type="InterPro" id="IPR001611">
    <property type="entry name" value="Leu-rich_rpt"/>
</dbReference>
<evidence type="ECO:0000256" key="9">
    <source>
        <dbReference type="ARBA" id="ARBA00023212"/>
    </source>
</evidence>
<dbReference type="OrthoDB" id="27917at2759"/>
<evidence type="ECO:0000313" key="15">
    <source>
        <dbReference type="EMBL" id="CAG9861222.1"/>
    </source>
</evidence>
<evidence type="ECO:0000256" key="1">
    <source>
        <dbReference type="ARBA" id="ARBA00003843"/>
    </source>
</evidence>
<evidence type="ECO:0000256" key="2">
    <source>
        <dbReference type="ARBA" id="ARBA00004611"/>
    </source>
</evidence>
<comment type="similarity">
    <text evidence="12">Belongs to the DRC3 family.</text>
</comment>
<dbReference type="SMART" id="SM00365">
    <property type="entry name" value="LRR_SD22"/>
    <property type="match status" value="4"/>
</dbReference>
<keyword evidence="5" id="KW-0677">Repeat</keyword>
<keyword evidence="3" id="KW-0963">Cytoplasm</keyword>
<keyword evidence="8" id="KW-0969">Cilium</keyword>
<dbReference type="InterPro" id="IPR050576">
    <property type="entry name" value="Cilia_flagella_integrity"/>
</dbReference>
<keyword evidence="6" id="KW-0282">Flagellum</keyword>
<evidence type="ECO:0000256" key="12">
    <source>
        <dbReference type="ARBA" id="ARBA00038378"/>
    </source>
</evidence>
<keyword evidence="10" id="KW-0966">Cell projection</keyword>
<comment type="function">
    <text evidence="1">Cilium-specific protein required for cilia structures.</text>
</comment>
<dbReference type="Pfam" id="PF14580">
    <property type="entry name" value="LRR_9"/>
    <property type="match status" value="1"/>
</dbReference>
<keyword evidence="4" id="KW-0433">Leucine-rich repeat</keyword>
<dbReference type="InterPro" id="IPR032675">
    <property type="entry name" value="LRR_dom_sf"/>
</dbReference>
<evidence type="ECO:0000256" key="10">
    <source>
        <dbReference type="ARBA" id="ARBA00023273"/>
    </source>
</evidence>
<sequence length="543" mass="64590">MNTNPCKEREPKVIDSKLLQKCIEEQLPKGELGRLMKTEGVEQANVEQLRLEFLNIVKMDHLWVLKSITVLKLNNNLIEKIEDLENLIHLEDLDLSFNKITKIENLDTLGKLRILNLYENRIEKLENMQNLKSLTIFNIGKNLIKDKETVHHLRRIPNLISLNLADNPCTEFADLRIYVAAFLPTLIWFQYKKIYPEERENGCTKFKQQIIDQEELEEKELAKILQKEREDREAELNMDSFVEYLNTRHLFDKMYENDAEGKLLLNLGDDVMEAYNEFQENFVNYCREIFDIGQKHYKIRQDEIAAFFRSTSLVKHDSQQESIKYMEEFVESKNILFSKVNYLQRDLMEGYIEKKEFDVDIVQKTEEFNQLIHVTWKKLMKIELILYEQMDEVNQTFERNLKEMIANLIEESQNCFTQLRDLEQQYFERVSEVANKMFAGIGIIDDLVIPEVLDELMSDKDNVLNCLAATHDTHLTVIDTREDVLMFRAREWFDIFTKNLFSSEIDRNRYKILELNHFLDIQRDEFAELITPPKEIEIDESFS</sequence>
<dbReference type="SUPFAM" id="SSF52075">
    <property type="entry name" value="Outer arm dynein light chain 1"/>
    <property type="match status" value="1"/>
</dbReference>
<comment type="subcellular location">
    <subcellularLocation>
        <location evidence="2">Cytoplasm</location>
        <location evidence="2">Cytoskeleton</location>
        <location evidence="2">Flagellum axoneme</location>
    </subcellularLocation>
</comment>
<protein>
    <recommendedName>
        <fullName evidence="11">Dynein axonemal assembly factor 1 homolog</fullName>
    </recommendedName>
    <alternativeName>
        <fullName evidence="13">Dynein regulatory complex subunit 3</fullName>
    </alternativeName>
</protein>
<accession>A0A9N9XTD0</accession>
<dbReference type="PROSITE" id="PS51450">
    <property type="entry name" value="LRR"/>
    <property type="match status" value="3"/>
</dbReference>
<dbReference type="GO" id="GO:0005929">
    <property type="term" value="C:cilium"/>
    <property type="evidence" value="ECO:0007669"/>
    <property type="project" value="TreeGrafter"/>
</dbReference>
<gene>
    <name evidence="15" type="ORF">PHYEVI_LOCUS7565</name>
</gene>
<evidence type="ECO:0000256" key="8">
    <source>
        <dbReference type="ARBA" id="ARBA00023069"/>
    </source>
</evidence>
<evidence type="ECO:0000256" key="6">
    <source>
        <dbReference type="ARBA" id="ARBA00022846"/>
    </source>
</evidence>